<accession>A0A482WWU5</accession>
<evidence type="ECO:0000313" key="7">
    <source>
        <dbReference type="EMBL" id="RZF38069.1"/>
    </source>
</evidence>
<dbReference type="InterPro" id="IPR013154">
    <property type="entry name" value="ADH-like_N"/>
</dbReference>
<comment type="similarity">
    <text evidence="2">Belongs to the zinc-containing alcohol dehydrogenase family. Quinone oxidoreductase subfamily.</text>
</comment>
<keyword evidence="3" id="KW-0809">Transit peptide</keyword>
<evidence type="ECO:0000256" key="5">
    <source>
        <dbReference type="ARBA" id="ARBA00023128"/>
    </source>
</evidence>
<dbReference type="STRING" id="195883.A0A482WWU5"/>
<keyword evidence="5" id="KW-0496">Mitochondrion</keyword>
<evidence type="ECO:0000259" key="6">
    <source>
        <dbReference type="SMART" id="SM00829"/>
    </source>
</evidence>
<dbReference type="SUPFAM" id="SSF51735">
    <property type="entry name" value="NAD(P)-binding Rossmann-fold domains"/>
    <property type="match status" value="1"/>
</dbReference>
<gene>
    <name evidence="7" type="ORF">LSTR_LSTR006468</name>
</gene>
<evidence type="ECO:0000256" key="1">
    <source>
        <dbReference type="ARBA" id="ARBA00004173"/>
    </source>
</evidence>
<keyword evidence="8" id="KW-1185">Reference proteome</keyword>
<dbReference type="GO" id="GO:0016491">
    <property type="term" value="F:oxidoreductase activity"/>
    <property type="evidence" value="ECO:0007669"/>
    <property type="project" value="UniProtKB-KW"/>
</dbReference>
<dbReference type="Gene3D" id="3.90.180.10">
    <property type="entry name" value="Medium-chain alcohol dehydrogenases, catalytic domain"/>
    <property type="match status" value="1"/>
</dbReference>
<dbReference type="Pfam" id="PF08240">
    <property type="entry name" value="ADH_N"/>
    <property type="match status" value="1"/>
</dbReference>
<dbReference type="PANTHER" id="PTHR11695:SF294">
    <property type="entry name" value="RETICULON-4-INTERACTING PROTEIN 1, MITOCHONDRIAL"/>
    <property type="match status" value="1"/>
</dbReference>
<organism evidence="7 8">
    <name type="scientific">Laodelphax striatellus</name>
    <name type="common">Small brown planthopper</name>
    <name type="synonym">Delphax striatella</name>
    <dbReference type="NCBI Taxonomy" id="195883"/>
    <lineage>
        <taxon>Eukaryota</taxon>
        <taxon>Metazoa</taxon>
        <taxon>Ecdysozoa</taxon>
        <taxon>Arthropoda</taxon>
        <taxon>Hexapoda</taxon>
        <taxon>Insecta</taxon>
        <taxon>Pterygota</taxon>
        <taxon>Neoptera</taxon>
        <taxon>Paraneoptera</taxon>
        <taxon>Hemiptera</taxon>
        <taxon>Auchenorrhyncha</taxon>
        <taxon>Fulgoroidea</taxon>
        <taxon>Delphacidae</taxon>
        <taxon>Criomorphinae</taxon>
        <taxon>Laodelphax</taxon>
    </lineage>
</organism>
<dbReference type="SMR" id="A0A482WWU5"/>
<feature type="domain" description="Enoyl reductase (ER)" evidence="6">
    <location>
        <begin position="141"/>
        <end position="471"/>
    </location>
</feature>
<comment type="caution">
    <text evidence="7">The sequence shown here is derived from an EMBL/GenBank/DDBJ whole genome shotgun (WGS) entry which is preliminary data.</text>
</comment>
<proteinExistence type="inferred from homology"/>
<sequence length="489" mass="53274">MDEIIFHLSQRLESLQVLAYSVIQQCRCIAETYADQSYQLALSAYNSPQLAHVHEITLEKLQNLVWILRDFSNTALRYSNPAIVYARISNVIGSDINRGNLYAGCVGFAVGGGFGIVLGLCLRPNSEPVTFVRAVAATSFSGIDSVSLLEDVIAPILSDPDDVLIEVKAASLDQIDIKIASGYARVLRRYLNKYNANVHGELPLVLGRDCAGIVIELGSAVTKLEVGDEVWAVVPPWSPGVMADTIAVKQSWVSRKPRCVSFEGAASIPYSGTVAWDAVVNHASLGPDTARRKKVLVHCGTSGVGVIITQLCRAWDAHVTVTCLNRASQTMSALGADEVVPLETANIERHLLKNRFDVVFNTAGSVAHKFCLDLCLPNGIVVTPVSSTLASDSYGMFFGTLYSAWIRITHCLFGYTSWGLIPYNTTVLSELSRLVDSGQIQPVVDRIFTPNDHERAFQHIDSARSIGKSIFKFSVQSRSLAQTRPDVVT</sequence>
<evidence type="ECO:0000256" key="2">
    <source>
        <dbReference type="ARBA" id="ARBA00010371"/>
    </source>
</evidence>
<dbReference type="PANTHER" id="PTHR11695">
    <property type="entry name" value="ALCOHOL DEHYDROGENASE RELATED"/>
    <property type="match status" value="1"/>
</dbReference>
<comment type="subcellular location">
    <subcellularLocation>
        <location evidence="1">Mitochondrion</location>
    </subcellularLocation>
</comment>
<dbReference type="InParanoid" id="A0A482WWU5"/>
<dbReference type="AlphaFoldDB" id="A0A482WWU5"/>
<dbReference type="GO" id="GO:0005739">
    <property type="term" value="C:mitochondrion"/>
    <property type="evidence" value="ECO:0007669"/>
    <property type="project" value="UniProtKB-SubCell"/>
</dbReference>
<evidence type="ECO:0000313" key="8">
    <source>
        <dbReference type="Proteomes" id="UP000291343"/>
    </source>
</evidence>
<protein>
    <recommendedName>
        <fullName evidence="6">Enoyl reductase (ER) domain-containing protein</fullName>
    </recommendedName>
</protein>
<reference evidence="7 8" key="1">
    <citation type="journal article" date="2017" name="Gigascience">
        <title>Genome sequence of the small brown planthopper, Laodelphax striatellus.</title>
        <authorList>
            <person name="Zhu J."/>
            <person name="Jiang F."/>
            <person name="Wang X."/>
            <person name="Yang P."/>
            <person name="Bao Y."/>
            <person name="Zhao W."/>
            <person name="Wang W."/>
            <person name="Lu H."/>
            <person name="Wang Q."/>
            <person name="Cui N."/>
            <person name="Li J."/>
            <person name="Chen X."/>
            <person name="Luo L."/>
            <person name="Yu J."/>
            <person name="Kang L."/>
            <person name="Cui F."/>
        </authorList>
    </citation>
    <scope>NUCLEOTIDE SEQUENCE [LARGE SCALE GENOMIC DNA]</scope>
    <source>
        <strain evidence="7">Lst14</strain>
    </source>
</reference>
<dbReference type="CDD" id="cd08248">
    <property type="entry name" value="RTN4I1"/>
    <property type="match status" value="1"/>
</dbReference>
<evidence type="ECO:0000256" key="3">
    <source>
        <dbReference type="ARBA" id="ARBA00022946"/>
    </source>
</evidence>
<dbReference type="InterPro" id="IPR037397">
    <property type="entry name" value="RTN4IP1"/>
</dbReference>
<dbReference type="InterPro" id="IPR011032">
    <property type="entry name" value="GroES-like_sf"/>
</dbReference>
<dbReference type="SUPFAM" id="SSF50129">
    <property type="entry name" value="GroES-like"/>
    <property type="match status" value="1"/>
</dbReference>
<dbReference type="EMBL" id="QKKF02022824">
    <property type="protein sequence ID" value="RZF38069.1"/>
    <property type="molecule type" value="Genomic_DNA"/>
</dbReference>
<keyword evidence="4" id="KW-0560">Oxidoreductase</keyword>
<dbReference type="Pfam" id="PF13602">
    <property type="entry name" value="ADH_zinc_N_2"/>
    <property type="match status" value="1"/>
</dbReference>
<name>A0A482WWU5_LAOST</name>
<dbReference type="SMART" id="SM00829">
    <property type="entry name" value="PKS_ER"/>
    <property type="match status" value="1"/>
</dbReference>
<dbReference type="Proteomes" id="UP000291343">
    <property type="component" value="Unassembled WGS sequence"/>
</dbReference>
<dbReference type="InterPro" id="IPR050700">
    <property type="entry name" value="YIM1/Zinc_Alcohol_DH_Fams"/>
</dbReference>
<dbReference type="OrthoDB" id="9930022at2759"/>
<evidence type="ECO:0000256" key="4">
    <source>
        <dbReference type="ARBA" id="ARBA00023002"/>
    </source>
</evidence>
<dbReference type="InterPro" id="IPR036291">
    <property type="entry name" value="NAD(P)-bd_dom_sf"/>
</dbReference>
<dbReference type="Gene3D" id="3.40.50.720">
    <property type="entry name" value="NAD(P)-binding Rossmann-like Domain"/>
    <property type="match status" value="1"/>
</dbReference>
<dbReference type="InterPro" id="IPR020843">
    <property type="entry name" value="ER"/>
</dbReference>